<evidence type="ECO:0000313" key="5">
    <source>
        <dbReference type="Proteomes" id="UP000435138"/>
    </source>
</evidence>
<accession>A0A6A8A4B0</accession>
<sequence>MPQTVKSMLDAKGRTVVSVSREQTLSEVAAILNEKHIGAVVVTSLEGRIAGIFTERDLVRAIAREGAAVLEKPVSSSMTANVTHCREDNTNDELMEMMTAGRFRHVPVEADGALVGIISIGDVVKSRISEIEHEAEQIKAYIAG</sequence>
<dbReference type="PROSITE" id="PS51371">
    <property type="entry name" value="CBS"/>
    <property type="match status" value="2"/>
</dbReference>
<name>A0A6A8A4B0_9HYPH</name>
<dbReference type="SMART" id="SM00116">
    <property type="entry name" value="CBS"/>
    <property type="match status" value="2"/>
</dbReference>
<gene>
    <name evidence="4" type="ORF">GAO09_00875</name>
</gene>
<comment type="caution">
    <text evidence="4">The sequence shown here is derived from an EMBL/GenBank/DDBJ whole genome shotgun (WGS) entry which is preliminary data.</text>
</comment>
<protein>
    <submittedName>
        <fullName evidence="4">CBS domain-containing protein</fullName>
    </submittedName>
</protein>
<keyword evidence="1 2" id="KW-0129">CBS domain</keyword>
<proteinExistence type="predicted"/>
<dbReference type="CDD" id="cd04623">
    <property type="entry name" value="CBS_pair_bac_euk"/>
    <property type="match status" value="1"/>
</dbReference>
<dbReference type="Proteomes" id="UP000435138">
    <property type="component" value="Unassembled WGS sequence"/>
</dbReference>
<feature type="domain" description="CBS" evidence="3">
    <location>
        <begin position="78"/>
        <end position="136"/>
    </location>
</feature>
<dbReference type="InterPro" id="IPR044725">
    <property type="entry name" value="CBSX3_CBS_dom"/>
</dbReference>
<feature type="domain" description="CBS" evidence="3">
    <location>
        <begin position="8"/>
        <end position="69"/>
    </location>
</feature>
<evidence type="ECO:0000313" key="4">
    <source>
        <dbReference type="EMBL" id="MQY44627.1"/>
    </source>
</evidence>
<dbReference type="Gene3D" id="3.10.580.10">
    <property type="entry name" value="CBS-domain"/>
    <property type="match status" value="1"/>
</dbReference>
<dbReference type="EMBL" id="WIXI01000022">
    <property type="protein sequence ID" value="MQY44627.1"/>
    <property type="molecule type" value="Genomic_DNA"/>
</dbReference>
<dbReference type="RefSeq" id="WP_153352186.1">
    <property type="nucleotide sequence ID" value="NZ_JAYKOO010000001.1"/>
</dbReference>
<reference evidence="4 5" key="1">
    <citation type="submission" date="2019-11" db="EMBL/GenBank/DDBJ databases">
        <title>Genome analysis of Rhizobacterium cereale a novel genus and species isolated from maize roots in North Spain.</title>
        <authorList>
            <person name="Menendez E."/>
            <person name="Flores-Felix J.D."/>
            <person name="Ramirez-Bahena M.-H."/>
            <person name="Igual J.M."/>
            <person name="Garcia-Fraile P."/>
            <person name="Peix A."/>
            <person name="Velazquez E."/>
        </authorList>
    </citation>
    <scope>NUCLEOTIDE SEQUENCE [LARGE SCALE GENOMIC DNA]</scope>
    <source>
        <strain evidence="4 5">RZME27</strain>
    </source>
</reference>
<dbReference type="SUPFAM" id="SSF54631">
    <property type="entry name" value="CBS-domain pair"/>
    <property type="match status" value="1"/>
</dbReference>
<dbReference type="PANTHER" id="PTHR43080:SF2">
    <property type="entry name" value="CBS DOMAIN-CONTAINING PROTEIN"/>
    <property type="match status" value="1"/>
</dbReference>
<evidence type="ECO:0000256" key="1">
    <source>
        <dbReference type="ARBA" id="ARBA00023122"/>
    </source>
</evidence>
<dbReference type="InterPro" id="IPR000644">
    <property type="entry name" value="CBS_dom"/>
</dbReference>
<dbReference type="PANTHER" id="PTHR43080">
    <property type="entry name" value="CBS DOMAIN-CONTAINING PROTEIN CBSX3, MITOCHONDRIAL"/>
    <property type="match status" value="1"/>
</dbReference>
<dbReference type="InterPro" id="IPR046342">
    <property type="entry name" value="CBS_dom_sf"/>
</dbReference>
<dbReference type="InterPro" id="IPR051257">
    <property type="entry name" value="Diverse_CBS-Domain"/>
</dbReference>
<evidence type="ECO:0000256" key="2">
    <source>
        <dbReference type="PROSITE-ProRule" id="PRU00703"/>
    </source>
</evidence>
<keyword evidence="5" id="KW-1185">Reference proteome</keyword>
<organism evidence="4 5">
    <name type="scientific">Endobacterium cereale</name>
    <dbReference type="NCBI Taxonomy" id="2663029"/>
    <lineage>
        <taxon>Bacteria</taxon>
        <taxon>Pseudomonadati</taxon>
        <taxon>Pseudomonadota</taxon>
        <taxon>Alphaproteobacteria</taxon>
        <taxon>Hyphomicrobiales</taxon>
        <taxon>Rhizobiaceae</taxon>
        <taxon>Endobacterium</taxon>
    </lineage>
</organism>
<evidence type="ECO:0000259" key="3">
    <source>
        <dbReference type="PROSITE" id="PS51371"/>
    </source>
</evidence>
<dbReference type="AlphaFoldDB" id="A0A6A8A4B0"/>
<dbReference type="Pfam" id="PF00571">
    <property type="entry name" value="CBS"/>
    <property type="match status" value="2"/>
</dbReference>